<gene>
    <name evidence="1" type="ORF">MNB_SV-6-1077</name>
</gene>
<dbReference type="EMBL" id="FPHC01000005">
    <property type="protein sequence ID" value="SFV49963.1"/>
    <property type="molecule type" value="Genomic_DNA"/>
</dbReference>
<evidence type="ECO:0008006" key="2">
    <source>
        <dbReference type="Google" id="ProtNLM"/>
    </source>
</evidence>
<name>A0A1W1B8T4_9ZZZZ</name>
<protein>
    <recommendedName>
        <fullName evidence="2">Cell division protein ZapA</fullName>
    </recommendedName>
</protein>
<accession>A0A1W1B8T4</accession>
<organism evidence="1">
    <name type="scientific">hydrothermal vent metagenome</name>
    <dbReference type="NCBI Taxonomy" id="652676"/>
    <lineage>
        <taxon>unclassified sequences</taxon>
        <taxon>metagenomes</taxon>
        <taxon>ecological metagenomes</taxon>
    </lineage>
</organism>
<dbReference type="AlphaFoldDB" id="A0A1W1B8T4"/>
<evidence type="ECO:0000313" key="1">
    <source>
        <dbReference type="EMBL" id="SFV49963.1"/>
    </source>
</evidence>
<proteinExistence type="predicted"/>
<reference evidence="1" key="1">
    <citation type="submission" date="2016-10" db="EMBL/GenBank/DDBJ databases">
        <authorList>
            <person name="de Groot N.N."/>
        </authorList>
    </citation>
    <scope>NUCLEOTIDE SEQUENCE</scope>
</reference>
<sequence>MKKIAFTIAGTRYEVKLEDDFADAVTKDLKEAGVSMERDNTPAALVKAYLRLAKLNNSYEDEIELLIETLDSL</sequence>